<evidence type="ECO:0000313" key="3">
    <source>
        <dbReference type="Proteomes" id="UP000756921"/>
    </source>
</evidence>
<gene>
    <name evidence="2" type="ORF">PMIN01_04291</name>
</gene>
<name>A0A9P6GIZ1_9PLEO</name>
<reference evidence="2" key="1">
    <citation type="journal article" date="2020" name="Mol. Plant Microbe Interact.">
        <title>Genome Sequence of the Biocontrol Agent Coniothyrium minitans strain Conio (IMI 134523).</title>
        <authorList>
            <person name="Patel D."/>
            <person name="Shittu T.A."/>
            <person name="Baroncelli R."/>
            <person name="Muthumeenakshi S."/>
            <person name="Osborne T.H."/>
            <person name="Janganan T.K."/>
            <person name="Sreenivasaprasad S."/>
        </authorList>
    </citation>
    <scope>NUCLEOTIDE SEQUENCE</scope>
    <source>
        <strain evidence="2">Conio</strain>
    </source>
</reference>
<proteinExistence type="predicted"/>
<dbReference type="EMBL" id="WJXW01000004">
    <property type="protein sequence ID" value="KAF9736512.1"/>
    <property type="molecule type" value="Genomic_DNA"/>
</dbReference>
<protein>
    <submittedName>
        <fullName evidence="2">Uncharacterized protein</fullName>
    </submittedName>
</protein>
<dbReference type="Proteomes" id="UP000756921">
    <property type="component" value="Unassembled WGS sequence"/>
</dbReference>
<comment type="caution">
    <text evidence="2">The sequence shown here is derived from an EMBL/GenBank/DDBJ whole genome shotgun (WGS) entry which is preliminary data.</text>
</comment>
<evidence type="ECO:0000313" key="2">
    <source>
        <dbReference type="EMBL" id="KAF9736512.1"/>
    </source>
</evidence>
<dbReference type="AlphaFoldDB" id="A0A9P6GIZ1"/>
<feature type="region of interest" description="Disordered" evidence="1">
    <location>
        <begin position="1"/>
        <end position="94"/>
    </location>
</feature>
<sequence length="193" mass="21233">MFPEAPFPAPIPSHPISSHLFSRHESDDARDRSNEQPYHRPPLDVRPMRLESRRSRSRPGLPWTALPCDTSNSPPSPVSPAQDLPTGRPSTTTRLLHSNRCREGCYLAPGLHTHARARARTSHHGRRLLCTQQVHPGFGIGIGFGFGFGFGRLGSAARAEVGSSVMRGRPKRGRGRYLPTYLPTGSVRLDGFG</sequence>
<accession>A0A9P6GIZ1</accession>
<keyword evidence="3" id="KW-1185">Reference proteome</keyword>
<organism evidence="2 3">
    <name type="scientific">Paraphaeosphaeria minitans</name>
    <dbReference type="NCBI Taxonomy" id="565426"/>
    <lineage>
        <taxon>Eukaryota</taxon>
        <taxon>Fungi</taxon>
        <taxon>Dikarya</taxon>
        <taxon>Ascomycota</taxon>
        <taxon>Pezizomycotina</taxon>
        <taxon>Dothideomycetes</taxon>
        <taxon>Pleosporomycetidae</taxon>
        <taxon>Pleosporales</taxon>
        <taxon>Massarineae</taxon>
        <taxon>Didymosphaeriaceae</taxon>
        <taxon>Paraphaeosphaeria</taxon>
    </lineage>
</organism>
<evidence type="ECO:0000256" key="1">
    <source>
        <dbReference type="SAM" id="MobiDB-lite"/>
    </source>
</evidence>
<feature type="compositionally biased region" description="Pro residues" evidence="1">
    <location>
        <begin position="1"/>
        <end position="13"/>
    </location>
</feature>
<feature type="compositionally biased region" description="Basic and acidic residues" evidence="1">
    <location>
        <begin position="22"/>
        <end position="54"/>
    </location>
</feature>